<feature type="transmembrane region" description="Helical" evidence="1">
    <location>
        <begin position="271"/>
        <end position="293"/>
    </location>
</feature>
<sequence length="309" mass="34466">MAKERYTMRDFARRHNFQLEKHGCSGSYGGYRVHIRYRLLGNPSCLLTVVTHTAGKNKELEKYLERHKKELKLSAYGVVGIGLMVCPQLYSDVFRKIEEILDKIVGYLQKNGFPNEDRCPYCGKELGADRTEMLESGIPFAAHEACFERAFTAARRKEAAESARSDRRLCGMLGAVLAGVTAAAAFAIMFLWWGFGAIAALIGSMFGGWLYGKFGGKNTPFRIAFVFFSTLVLLLATYAVCLYLQAPVADSVGEVVAGIAGRLRTDVGFRVLFILNLVILVALDGVGTIYNFFSYRRDRARVYSLVRRA</sequence>
<reference evidence="2" key="2">
    <citation type="submission" date="2021-04" db="EMBL/GenBank/DDBJ databases">
        <authorList>
            <person name="Gilroy R."/>
        </authorList>
    </citation>
    <scope>NUCLEOTIDE SEQUENCE</scope>
    <source>
        <strain evidence="2">26628</strain>
    </source>
</reference>
<reference evidence="2" key="1">
    <citation type="journal article" date="2021" name="PeerJ">
        <title>Extensive microbial diversity within the chicken gut microbiome revealed by metagenomics and culture.</title>
        <authorList>
            <person name="Gilroy R."/>
            <person name="Ravi A."/>
            <person name="Getino M."/>
            <person name="Pursley I."/>
            <person name="Horton D.L."/>
            <person name="Alikhan N.F."/>
            <person name="Baker D."/>
            <person name="Gharbi K."/>
            <person name="Hall N."/>
            <person name="Watson M."/>
            <person name="Adriaenssens E.M."/>
            <person name="Foster-Nyarko E."/>
            <person name="Jarju S."/>
            <person name="Secka A."/>
            <person name="Antonio M."/>
            <person name="Oren A."/>
            <person name="Chaudhuri R.R."/>
            <person name="La Ragione R."/>
            <person name="Hildebrand F."/>
            <person name="Pallen M.J."/>
        </authorList>
    </citation>
    <scope>NUCLEOTIDE SEQUENCE</scope>
    <source>
        <strain evidence="2">26628</strain>
    </source>
</reference>
<comment type="caution">
    <text evidence="2">The sequence shown here is derived from an EMBL/GenBank/DDBJ whole genome shotgun (WGS) entry which is preliminary data.</text>
</comment>
<feature type="transmembrane region" description="Helical" evidence="1">
    <location>
        <begin position="169"/>
        <end position="186"/>
    </location>
</feature>
<organism evidence="2 3">
    <name type="scientific">Candidatus Borkfalkia faecigallinarum</name>
    <dbReference type="NCBI Taxonomy" id="2838509"/>
    <lineage>
        <taxon>Bacteria</taxon>
        <taxon>Bacillati</taxon>
        <taxon>Bacillota</taxon>
        <taxon>Clostridia</taxon>
        <taxon>Christensenellales</taxon>
        <taxon>Christensenellaceae</taxon>
        <taxon>Candidatus Borkfalkia</taxon>
    </lineage>
</organism>
<proteinExistence type="predicted"/>
<name>A0A9D2AQV9_9FIRM</name>
<evidence type="ECO:0000313" key="2">
    <source>
        <dbReference type="EMBL" id="HIX46568.1"/>
    </source>
</evidence>
<keyword evidence="1" id="KW-0472">Membrane</keyword>
<feature type="transmembrane region" description="Helical" evidence="1">
    <location>
        <begin position="223"/>
        <end position="246"/>
    </location>
</feature>
<dbReference type="Proteomes" id="UP000824249">
    <property type="component" value="Unassembled WGS sequence"/>
</dbReference>
<gene>
    <name evidence="2" type="ORF">H9737_02625</name>
</gene>
<evidence type="ECO:0000256" key="1">
    <source>
        <dbReference type="SAM" id="Phobius"/>
    </source>
</evidence>
<protein>
    <submittedName>
        <fullName evidence="2">Uncharacterized protein</fullName>
    </submittedName>
</protein>
<dbReference type="EMBL" id="DXFD01000044">
    <property type="protein sequence ID" value="HIX46568.1"/>
    <property type="molecule type" value="Genomic_DNA"/>
</dbReference>
<keyword evidence="1" id="KW-1133">Transmembrane helix</keyword>
<keyword evidence="1" id="KW-0812">Transmembrane</keyword>
<evidence type="ECO:0000313" key="3">
    <source>
        <dbReference type="Proteomes" id="UP000824249"/>
    </source>
</evidence>
<dbReference type="AlphaFoldDB" id="A0A9D2AQV9"/>
<feature type="transmembrane region" description="Helical" evidence="1">
    <location>
        <begin position="192"/>
        <end position="211"/>
    </location>
</feature>
<accession>A0A9D2AQV9</accession>